<accession>A0A9W6NCY5</accession>
<dbReference type="GO" id="GO:0043565">
    <property type="term" value="F:sequence-specific DNA binding"/>
    <property type="evidence" value="ECO:0007669"/>
    <property type="project" value="TreeGrafter"/>
</dbReference>
<evidence type="ECO:0000256" key="3">
    <source>
        <dbReference type="ARBA" id="ARBA00023125"/>
    </source>
</evidence>
<organism evidence="6 7">
    <name type="scientific">Ancylobacter defluvii</name>
    <dbReference type="NCBI Taxonomy" id="1282440"/>
    <lineage>
        <taxon>Bacteria</taxon>
        <taxon>Pseudomonadati</taxon>
        <taxon>Pseudomonadota</taxon>
        <taxon>Alphaproteobacteria</taxon>
        <taxon>Hyphomicrobiales</taxon>
        <taxon>Xanthobacteraceae</taxon>
        <taxon>Ancylobacter</taxon>
    </lineage>
</organism>
<gene>
    <name evidence="6" type="ORF">GCM10017653_43630</name>
</gene>
<comment type="caution">
    <text evidence="6">The sequence shown here is derived from an EMBL/GenBank/DDBJ whole genome shotgun (WGS) entry which is preliminary data.</text>
</comment>
<keyword evidence="3" id="KW-0238">DNA-binding</keyword>
<dbReference type="SUPFAM" id="SSF53850">
    <property type="entry name" value="Periplasmic binding protein-like II"/>
    <property type="match status" value="1"/>
</dbReference>
<dbReference type="Proteomes" id="UP001143330">
    <property type="component" value="Unassembled WGS sequence"/>
</dbReference>
<evidence type="ECO:0000313" key="7">
    <source>
        <dbReference type="Proteomes" id="UP001143330"/>
    </source>
</evidence>
<comment type="similarity">
    <text evidence="1">Belongs to the LysR transcriptional regulatory family.</text>
</comment>
<reference evidence="6" key="2">
    <citation type="submission" date="2023-01" db="EMBL/GenBank/DDBJ databases">
        <authorList>
            <person name="Sun Q."/>
            <person name="Evtushenko L."/>
        </authorList>
    </citation>
    <scope>NUCLEOTIDE SEQUENCE</scope>
    <source>
        <strain evidence="6">VKM B-2789</strain>
    </source>
</reference>
<dbReference type="InterPro" id="IPR036390">
    <property type="entry name" value="WH_DNA-bd_sf"/>
</dbReference>
<dbReference type="Pfam" id="PF00126">
    <property type="entry name" value="HTH_1"/>
    <property type="match status" value="1"/>
</dbReference>
<dbReference type="PROSITE" id="PS50931">
    <property type="entry name" value="HTH_LYSR"/>
    <property type="match status" value="1"/>
</dbReference>
<evidence type="ECO:0000256" key="4">
    <source>
        <dbReference type="ARBA" id="ARBA00023163"/>
    </source>
</evidence>
<reference evidence="6" key="1">
    <citation type="journal article" date="2014" name="Int. J. Syst. Evol. Microbiol.">
        <title>Complete genome sequence of Corynebacterium casei LMG S-19264T (=DSM 44701T), isolated from a smear-ripened cheese.</title>
        <authorList>
            <consortium name="US DOE Joint Genome Institute (JGI-PGF)"/>
            <person name="Walter F."/>
            <person name="Albersmeier A."/>
            <person name="Kalinowski J."/>
            <person name="Ruckert C."/>
        </authorList>
    </citation>
    <scope>NUCLEOTIDE SEQUENCE</scope>
    <source>
        <strain evidence="6">VKM B-2789</strain>
    </source>
</reference>
<dbReference type="PANTHER" id="PTHR30537">
    <property type="entry name" value="HTH-TYPE TRANSCRIPTIONAL REGULATOR"/>
    <property type="match status" value="1"/>
</dbReference>
<protein>
    <submittedName>
        <fullName evidence="6">LysR family transcriptional regulator</fullName>
    </submittedName>
</protein>
<evidence type="ECO:0000256" key="1">
    <source>
        <dbReference type="ARBA" id="ARBA00009437"/>
    </source>
</evidence>
<name>A0A9W6NCY5_9HYPH</name>
<proteinExistence type="inferred from homology"/>
<feature type="domain" description="HTH lysR-type" evidence="5">
    <location>
        <begin position="13"/>
        <end position="70"/>
    </location>
</feature>
<dbReference type="Gene3D" id="3.40.190.10">
    <property type="entry name" value="Periplasmic binding protein-like II"/>
    <property type="match status" value="2"/>
</dbReference>
<dbReference type="InterPro" id="IPR036388">
    <property type="entry name" value="WH-like_DNA-bd_sf"/>
</dbReference>
<dbReference type="InterPro" id="IPR005119">
    <property type="entry name" value="LysR_subst-bd"/>
</dbReference>
<evidence type="ECO:0000259" key="5">
    <source>
        <dbReference type="PROSITE" id="PS50931"/>
    </source>
</evidence>
<evidence type="ECO:0000256" key="2">
    <source>
        <dbReference type="ARBA" id="ARBA00023015"/>
    </source>
</evidence>
<dbReference type="PANTHER" id="PTHR30537:SF74">
    <property type="entry name" value="HTH-TYPE TRANSCRIPTIONAL REGULATOR TRPI"/>
    <property type="match status" value="1"/>
</dbReference>
<keyword evidence="4" id="KW-0804">Transcription</keyword>
<dbReference type="Pfam" id="PF03466">
    <property type="entry name" value="LysR_substrate"/>
    <property type="match status" value="1"/>
</dbReference>
<dbReference type="CDD" id="cd08432">
    <property type="entry name" value="PBP2_GcdR_TrpI_HvrB_AmpR_like"/>
    <property type="match status" value="1"/>
</dbReference>
<sequence length="316" mass="33522">MKFIHEDAMRRLPPLGSLRAFEAAARLESFKDAAAELGVTPTAISHQVRLLEEELGTPLFIRRTRKVVPTASGRALAVRLGGAFDAMADAVAQARPRPGRRLATLSATLAFSARLLVPRAGRFRTLYPGWDLRLHASDEPVDLAAGEADAAIRYGRGSYPGLVSVPLMTECFAPVCSPRIAPKGPEDLRQATLIHFDWLLAKVHNKTPSWGDWAETVGLTGLDTTAGLTFTDENSAIEAAVAGQGVALLSLPLLGSELRSGVLVQPFGPVIEGLGFDFVFPEGADARPEVATLRDWVLGELCPAAGPSAGLSAGEA</sequence>
<dbReference type="InterPro" id="IPR000847">
    <property type="entry name" value="LysR_HTH_N"/>
</dbReference>
<keyword evidence="7" id="KW-1185">Reference proteome</keyword>
<dbReference type="GO" id="GO:0006351">
    <property type="term" value="P:DNA-templated transcription"/>
    <property type="evidence" value="ECO:0007669"/>
    <property type="project" value="TreeGrafter"/>
</dbReference>
<dbReference type="SUPFAM" id="SSF46785">
    <property type="entry name" value="Winged helix' DNA-binding domain"/>
    <property type="match status" value="1"/>
</dbReference>
<dbReference type="Gene3D" id="1.10.10.10">
    <property type="entry name" value="Winged helix-like DNA-binding domain superfamily/Winged helix DNA-binding domain"/>
    <property type="match status" value="1"/>
</dbReference>
<evidence type="ECO:0000313" key="6">
    <source>
        <dbReference type="EMBL" id="GLK86293.1"/>
    </source>
</evidence>
<dbReference type="AlphaFoldDB" id="A0A9W6NCY5"/>
<dbReference type="InterPro" id="IPR058163">
    <property type="entry name" value="LysR-type_TF_proteobact-type"/>
</dbReference>
<dbReference type="GO" id="GO:0003700">
    <property type="term" value="F:DNA-binding transcription factor activity"/>
    <property type="evidence" value="ECO:0007669"/>
    <property type="project" value="InterPro"/>
</dbReference>
<dbReference type="EMBL" id="BSFM01000017">
    <property type="protein sequence ID" value="GLK86293.1"/>
    <property type="molecule type" value="Genomic_DNA"/>
</dbReference>
<keyword evidence="2" id="KW-0805">Transcription regulation</keyword>
<dbReference type="PRINTS" id="PR00039">
    <property type="entry name" value="HTHLYSR"/>
</dbReference>